<feature type="compositionally biased region" description="Basic and acidic residues" evidence="1">
    <location>
        <begin position="1"/>
        <end position="11"/>
    </location>
</feature>
<comment type="caution">
    <text evidence="3">The sequence shown here is derived from an EMBL/GenBank/DDBJ whole genome shotgun (WGS) entry which is preliminary data.</text>
</comment>
<keyword evidence="2" id="KW-0812">Transmembrane</keyword>
<keyword evidence="2" id="KW-1133">Transmembrane helix</keyword>
<organism evidence="3 4">
    <name type="scientific">Hoyosella rhizosphaerae</name>
    <dbReference type="NCBI Taxonomy" id="1755582"/>
    <lineage>
        <taxon>Bacteria</taxon>
        <taxon>Bacillati</taxon>
        <taxon>Actinomycetota</taxon>
        <taxon>Actinomycetes</taxon>
        <taxon>Mycobacteriales</taxon>
        <taxon>Hoyosellaceae</taxon>
        <taxon>Hoyosella</taxon>
    </lineage>
</organism>
<evidence type="ECO:0000256" key="2">
    <source>
        <dbReference type="SAM" id="Phobius"/>
    </source>
</evidence>
<dbReference type="RefSeq" id="WP_188670577.1">
    <property type="nucleotide sequence ID" value="NZ_BMJH01000001.1"/>
</dbReference>
<evidence type="ECO:0000313" key="4">
    <source>
        <dbReference type="Proteomes" id="UP000641514"/>
    </source>
</evidence>
<evidence type="ECO:0000256" key="1">
    <source>
        <dbReference type="SAM" id="MobiDB-lite"/>
    </source>
</evidence>
<gene>
    <name evidence="3" type="ORF">GCM10011410_06330</name>
</gene>
<dbReference type="Proteomes" id="UP000641514">
    <property type="component" value="Unassembled WGS sequence"/>
</dbReference>
<feature type="compositionally biased region" description="Basic and acidic residues" evidence="1">
    <location>
        <begin position="20"/>
        <end position="34"/>
    </location>
</feature>
<sequence>MAGRNTPDRAVRGAVPRRSHTADQVRRSYRDTAKRPTKRSAKRPHNAEAARALAERRRKARRGALRLEIPSVGSTHVSAAGFSMLLIVLVCGWVVLLSNPFGGAVLGPSMPSTAFIVIAALGLYALKLIED</sequence>
<dbReference type="EMBL" id="BMJH01000001">
    <property type="protein sequence ID" value="GGC56613.1"/>
    <property type="molecule type" value="Genomic_DNA"/>
</dbReference>
<feature type="region of interest" description="Disordered" evidence="1">
    <location>
        <begin position="1"/>
        <end position="57"/>
    </location>
</feature>
<feature type="compositionally biased region" description="Basic residues" evidence="1">
    <location>
        <begin position="35"/>
        <end position="44"/>
    </location>
</feature>
<name>A0A916X9C5_9ACTN</name>
<reference evidence="3" key="1">
    <citation type="journal article" date="2014" name="Int. J. Syst. Evol. Microbiol.">
        <title>Complete genome sequence of Corynebacterium casei LMG S-19264T (=DSM 44701T), isolated from a smear-ripened cheese.</title>
        <authorList>
            <consortium name="US DOE Joint Genome Institute (JGI-PGF)"/>
            <person name="Walter F."/>
            <person name="Albersmeier A."/>
            <person name="Kalinowski J."/>
            <person name="Ruckert C."/>
        </authorList>
    </citation>
    <scope>NUCLEOTIDE SEQUENCE</scope>
    <source>
        <strain evidence="3">CGMCC 1.15478</strain>
    </source>
</reference>
<feature type="transmembrane region" description="Helical" evidence="2">
    <location>
        <begin position="101"/>
        <end position="126"/>
    </location>
</feature>
<reference evidence="3" key="2">
    <citation type="submission" date="2020-09" db="EMBL/GenBank/DDBJ databases">
        <authorList>
            <person name="Sun Q."/>
            <person name="Zhou Y."/>
        </authorList>
    </citation>
    <scope>NUCLEOTIDE SEQUENCE</scope>
    <source>
        <strain evidence="3">CGMCC 1.15478</strain>
    </source>
</reference>
<accession>A0A916X9C5</accession>
<protein>
    <submittedName>
        <fullName evidence="3">Uncharacterized protein</fullName>
    </submittedName>
</protein>
<feature type="transmembrane region" description="Helical" evidence="2">
    <location>
        <begin position="67"/>
        <end position="95"/>
    </location>
</feature>
<keyword evidence="4" id="KW-1185">Reference proteome</keyword>
<proteinExistence type="predicted"/>
<keyword evidence="2" id="KW-0472">Membrane</keyword>
<evidence type="ECO:0000313" key="3">
    <source>
        <dbReference type="EMBL" id="GGC56613.1"/>
    </source>
</evidence>
<dbReference type="AlphaFoldDB" id="A0A916X9C5"/>